<name>A0A494XF25_9BACL</name>
<evidence type="ECO:0000313" key="2">
    <source>
        <dbReference type="Proteomes" id="UP000282076"/>
    </source>
</evidence>
<sequence>MGAIPVKADYPGRVKGWHWNRFPDGTTQAFGAALQEFQGGRIDKDKLLFGQLARCQRVADSCGAPSGHLAR</sequence>
<proteinExistence type="predicted"/>
<accession>A0A494XF25</accession>
<dbReference type="AlphaFoldDB" id="A0A494XF25"/>
<keyword evidence="2" id="KW-1185">Reference proteome</keyword>
<reference evidence="1 2" key="1">
    <citation type="submission" date="2018-10" db="EMBL/GenBank/DDBJ databases">
        <title>Cohnella sp. M2MS4P-1, whole genome shotgun sequence.</title>
        <authorList>
            <person name="Tuo L."/>
        </authorList>
    </citation>
    <scope>NUCLEOTIDE SEQUENCE [LARGE SCALE GENOMIC DNA]</scope>
    <source>
        <strain evidence="1 2">M2MS4P-1</strain>
    </source>
</reference>
<dbReference type="Proteomes" id="UP000282076">
    <property type="component" value="Unassembled WGS sequence"/>
</dbReference>
<gene>
    <name evidence="1" type="ORF">D7Z26_24090</name>
</gene>
<evidence type="ECO:0000313" key="1">
    <source>
        <dbReference type="EMBL" id="RKP46694.1"/>
    </source>
</evidence>
<protein>
    <submittedName>
        <fullName evidence="1">Uncharacterized protein</fullName>
    </submittedName>
</protein>
<dbReference type="EMBL" id="RBZM01000012">
    <property type="protein sequence ID" value="RKP46694.1"/>
    <property type="molecule type" value="Genomic_DNA"/>
</dbReference>
<organism evidence="1 2">
    <name type="scientific">Cohnella endophytica</name>
    <dbReference type="NCBI Taxonomy" id="2419778"/>
    <lineage>
        <taxon>Bacteria</taxon>
        <taxon>Bacillati</taxon>
        <taxon>Bacillota</taxon>
        <taxon>Bacilli</taxon>
        <taxon>Bacillales</taxon>
        <taxon>Paenibacillaceae</taxon>
        <taxon>Cohnella</taxon>
    </lineage>
</organism>
<comment type="caution">
    <text evidence="1">The sequence shown here is derived from an EMBL/GenBank/DDBJ whole genome shotgun (WGS) entry which is preliminary data.</text>
</comment>